<keyword evidence="1" id="KW-0812">Transmembrane</keyword>
<accession>A0A9D2BJ61</accession>
<comment type="caution">
    <text evidence="2">The sequence shown here is derived from an EMBL/GenBank/DDBJ whole genome shotgun (WGS) entry which is preliminary data.</text>
</comment>
<keyword evidence="1" id="KW-0472">Membrane</keyword>
<evidence type="ECO:0000313" key="2">
    <source>
        <dbReference type="EMBL" id="HIX78043.1"/>
    </source>
</evidence>
<organism evidence="2 3">
    <name type="scientific">Candidatus Fusicatenibacter merdavium</name>
    <dbReference type="NCBI Taxonomy" id="2838600"/>
    <lineage>
        <taxon>Bacteria</taxon>
        <taxon>Bacillati</taxon>
        <taxon>Bacillota</taxon>
        <taxon>Clostridia</taxon>
        <taxon>Lachnospirales</taxon>
        <taxon>Lachnospiraceae</taxon>
        <taxon>Fusicatenibacter</taxon>
    </lineage>
</organism>
<name>A0A9D2BJ61_9FIRM</name>
<dbReference type="Proteomes" id="UP000886890">
    <property type="component" value="Unassembled WGS sequence"/>
</dbReference>
<sequence length="175" mass="19929">MSNLFEKVGIDLGIVVLLLIVLVIVLAIMTVSMSLRLTRINQRYKSFMKGREGQSLEKLFSARFKEIDRLTKQNEINHRDIGVLKKFLGKTLNKYGIVKYDAFDDVGGKLSFALAMLDEDNTGFILNAIHSRDNCFLYIKEIVKGESYIMLSDEEIDALRQAVSMDDTLDLLEEV</sequence>
<evidence type="ECO:0000256" key="1">
    <source>
        <dbReference type="SAM" id="Phobius"/>
    </source>
</evidence>
<dbReference type="EMBL" id="DXEK01000174">
    <property type="protein sequence ID" value="HIX78043.1"/>
    <property type="molecule type" value="Genomic_DNA"/>
</dbReference>
<evidence type="ECO:0000313" key="3">
    <source>
        <dbReference type="Proteomes" id="UP000886890"/>
    </source>
</evidence>
<dbReference type="AlphaFoldDB" id="A0A9D2BJ61"/>
<feature type="transmembrane region" description="Helical" evidence="1">
    <location>
        <begin position="12"/>
        <end position="35"/>
    </location>
</feature>
<dbReference type="InterPro" id="IPR027981">
    <property type="entry name" value="DUF4446"/>
</dbReference>
<proteinExistence type="predicted"/>
<dbReference type="Pfam" id="PF14584">
    <property type="entry name" value="DUF4446"/>
    <property type="match status" value="1"/>
</dbReference>
<protein>
    <submittedName>
        <fullName evidence="2">DUF4446 family protein</fullName>
    </submittedName>
</protein>
<keyword evidence="1" id="KW-1133">Transmembrane helix</keyword>
<gene>
    <name evidence="2" type="ORF">H9734_10695</name>
</gene>
<reference evidence="2" key="2">
    <citation type="submission" date="2021-04" db="EMBL/GenBank/DDBJ databases">
        <authorList>
            <person name="Gilroy R."/>
        </authorList>
    </citation>
    <scope>NUCLEOTIDE SEQUENCE</scope>
    <source>
        <strain evidence="2">CHK183-1962</strain>
    </source>
</reference>
<reference evidence="2" key="1">
    <citation type="journal article" date="2021" name="PeerJ">
        <title>Extensive microbial diversity within the chicken gut microbiome revealed by metagenomics and culture.</title>
        <authorList>
            <person name="Gilroy R."/>
            <person name="Ravi A."/>
            <person name="Getino M."/>
            <person name="Pursley I."/>
            <person name="Horton D.L."/>
            <person name="Alikhan N.F."/>
            <person name="Baker D."/>
            <person name="Gharbi K."/>
            <person name="Hall N."/>
            <person name="Watson M."/>
            <person name="Adriaenssens E.M."/>
            <person name="Foster-Nyarko E."/>
            <person name="Jarju S."/>
            <person name="Secka A."/>
            <person name="Antonio M."/>
            <person name="Oren A."/>
            <person name="Chaudhuri R.R."/>
            <person name="La Ragione R."/>
            <person name="Hildebrand F."/>
            <person name="Pallen M.J."/>
        </authorList>
    </citation>
    <scope>NUCLEOTIDE SEQUENCE</scope>
    <source>
        <strain evidence="2">CHK183-1962</strain>
    </source>
</reference>